<accession>A0ABP0KKF6</accession>
<evidence type="ECO:0000313" key="2">
    <source>
        <dbReference type="Proteomes" id="UP001642484"/>
    </source>
</evidence>
<protein>
    <submittedName>
        <fullName evidence="1">Uncharacterized protein</fullName>
    </submittedName>
</protein>
<name>A0ABP0KKF6_9DINO</name>
<dbReference type="EMBL" id="CAXAMN010008868">
    <property type="protein sequence ID" value="CAK9026765.1"/>
    <property type="molecule type" value="Genomic_DNA"/>
</dbReference>
<dbReference type="Proteomes" id="UP001642484">
    <property type="component" value="Unassembled WGS sequence"/>
</dbReference>
<gene>
    <name evidence="1" type="ORF">CCMP2556_LOCUS16508</name>
</gene>
<reference evidence="1 2" key="1">
    <citation type="submission" date="2024-02" db="EMBL/GenBank/DDBJ databases">
        <authorList>
            <person name="Chen Y."/>
            <person name="Shah S."/>
            <person name="Dougan E. K."/>
            <person name="Thang M."/>
            <person name="Chan C."/>
        </authorList>
    </citation>
    <scope>NUCLEOTIDE SEQUENCE [LARGE SCALE GENOMIC DNA]</scope>
</reference>
<keyword evidence="2" id="KW-1185">Reference proteome</keyword>
<proteinExistence type="predicted"/>
<evidence type="ECO:0000313" key="1">
    <source>
        <dbReference type="EMBL" id="CAK9026765.1"/>
    </source>
</evidence>
<organism evidence="1 2">
    <name type="scientific">Durusdinium trenchii</name>
    <dbReference type="NCBI Taxonomy" id="1381693"/>
    <lineage>
        <taxon>Eukaryota</taxon>
        <taxon>Sar</taxon>
        <taxon>Alveolata</taxon>
        <taxon>Dinophyceae</taxon>
        <taxon>Suessiales</taxon>
        <taxon>Symbiodiniaceae</taxon>
        <taxon>Durusdinium</taxon>
    </lineage>
</organism>
<comment type="caution">
    <text evidence="1">The sequence shown here is derived from an EMBL/GenBank/DDBJ whole genome shotgun (WGS) entry which is preliminary data.</text>
</comment>
<sequence length="133" mass="15255">MWPSELGQVGQLRTHTNSQWQWHRQCSVVHGTNKEQLEPRGLRGLRGLLQLCSLVQENPAVARQMCYKALGSMMIHKAEILFVQGVEQVNQMYLFTDGKLSYFRDSSVGIHTKASSQRTNIVRKKDKITIGQW</sequence>